<dbReference type="RefSeq" id="WP_119776319.1">
    <property type="nucleotide sequence ID" value="NZ_QYUK01000008.1"/>
</dbReference>
<reference evidence="1 2" key="1">
    <citation type="submission" date="2018-09" db="EMBL/GenBank/DDBJ databases">
        <authorList>
            <person name="Zhu H."/>
        </authorList>
    </citation>
    <scope>NUCLEOTIDE SEQUENCE [LARGE SCALE GENOMIC DNA]</scope>
    <source>
        <strain evidence="1 2">K1W22B-8</strain>
    </source>
</reference>
<keyword evidence="2" id="KW-1185">Reference proteome</keyword>
<protein>
    <submittedName>
        <fullName evidence="1">Uncharacterized protein</fullName>
    </submittedName>
</protein>
<name>A0A418WUC2_9PROT</name>
<dbReference type="AlphaFoldDB" id="A0A418WUC2"/>
<sequence length="202" mass="20328">MSGLTTLEEAARLRLEAFYNGAAYNPTSNAGGMAAGGHQVNFEPSLDDVALVMKGAARMALEVAASAVQTAADASNIAAIVGGTGGINLTPTGIPRIAVLGALAFLDQVAPLLLPIETTGALTISPHQVGAVIFSNGHPLTLPAFASCRDGWWCKTKNIHGSTAVSVAVVGADTIDGGAGPLSVTAGTAKEIYRAATGFRSI</sequence>
<proteinExistence type="predicted"/>
<dbReference type="Proteomes" id="UP000284605">
    <property type="component" value="Unassembled WGS sequence"/>
</dbReference>
<dbReference type="EMBL" id="QYUK01000008">
    <property type="protein sequence ID" value="RJF94797.1"/>
    <property type="molecule type" value="Genomic_DNA"/>
</dbReference>
<gene>
    <name evidence="1" type="ORF">D3874_02995</name>
</gene>
<evidence type="ECO:0000313" key="1">
    <source>
        <dbReference type="EMBL" id="RJF94797.1"/>
    </source>
</evidence>
<organism evidence="1 2">
    <name type="scientific">Oleomonas cavernae</name>
    <dbReference type="NCBI Taxonomy" id="2320859"/>
    <lineage>
        <taxon>Bacteria</taxon>
        <taxon>Pseudomonadati</taxon>
        <taxon>Pseudomonadota</taxon>
        <taxon>Alphaproteobacteria</taxon>
        <taxon>Acetobacterales</taxon>
        <taxon>Acetobacteraceae</taxon>
        <taxon>Oleomonas</taxon>
    </lineage>
</organism>
<accession>A0A418WUC2</accession>
<evidence type="ECO:0000313" key="2">
    <source>
        <dbReference type="Proteomes" id="UP000284605"/>
    </source>
</evidence>
<comment type="caution">
    <text evidence="1">The sequence shown here is derived from an EMBL/GenBank/DDBJ whole genome shotgun (WGS) entry which is preliminary data.</text>
</comment>